<sequence length="355" mass="39420">MHLLHPDPIQAAETLAALLEKEAVYARGDYLASFTLCDHGPGVSADDRLLLVDWMYSFADQCEFKRETTAVAMELVDRFLSSCPPKASHFYLAEIENFQLLSIAAFHVSVKTMERVAFGSDLLALVSNGTYTKEEIERTEKELLHGLGWKVNPPTAMQFACLIMSLVTPHIAMHDELVVRVLDETAYQAESSVRDINLSRERSSSIAVAAMFNAAYQLLESGIRQEFLLALSCILVGNFAHPKELQVARLRLQRVLDCRETTNDDTAHLPNEGESAATQASAALEVSAVCRALDGFGPPMTNDAQHGTVFTSSQDEQTYGDTRSLNDKMQDVRRSITGINQFYGCVLIERRSYSE</sequence>
<dbReference type="SMART" id="SM00385">
    <property type="entry name" value="CYCLIN"/>
    <property type="match status" value="1"/>
</dbReference>
<dbReference type="PANTHER" id="PTHR10177">
    <property type="entry name" value="CYCLINS"/>
    <property type="match status" value="1"/>
</dbReference>
<feature type="domain" description="Cyclin-like" evidence="2">
    <location>
        <begin position="53"/>
        <end position="145"/>
    </location>
</feature>
<dbReference type="Gene3D" id="1.10.472.10">
    <property type="entry name" value="Cyclin-like"/>
    <property type="match status" value="1"/>
</dbReference>
<evidence type="ECO:0000313" key="4">
    <source>
        <dbReference type="Proteomes" id="UP000266841"/>
    </source>
</evidence>
<proteinExistence type="inferred from homology"/>
<reference evidence="3 4" key="1">
    <citation type="journal article" date="2012" name="Genome Biol.">
        <title>Genome and low-iron response of an oceanic diatom adapted to chronic iron limitation.</title>
        <authorList>
            <person name="Lommer M."/>
            <person name="Specht M."/>
            <person name="Roy A.S."/>
            <person name="Kraemer L."/>
            <person name="Andreson R."/>
            <person name="Gutowska M.A."/>
            <person name="Wolf J."/>
            <person name="Bergner S.V."/>
            <person name="Schilhabel M.B."/>
            <person name="Klostermeier U.C."/>
            <person name="Beiko R.G."/>
            <person name="Rosenstiel P."/>
            <person name="Hippler M."/>
            <person name="Laroche J."/>
        </authorList>
    </citation>
    <scope>NUCLEOTIDE SEQUENCE [LARGE SCALE GENOMIC DNA]</scope>
    <source>
        <strain evidence="3 4">CCMP1005</strain>
    </source>
</reference>
<evidence type="ECO:0000259" key="2">
    <source>
        <dbReference type="SMART" id="SM00385"/>
    </source>
</evidence>
<dbReference type="EMBL" id="AGNL01019482">
    <property type="protein sequence ID" value="EJK61801.1"/>
    <property type="molecule type" value="Genomic_DNA"/>
</dbReference>
<evidence type="ECO:0000313" key="3">
    <source>
        <dbReference type="EMBL" id="EJK61801.1"/>
    </source>
</evidence>
<comment type="similarity">
    <text evidence="1">Belongs to the cyclin family.</text>
</comment>
<gene>
    <name evidence="3" type="ORF">THAOC_17647</name>
</gene>
<dbReference type="Proteomes" id="UP000266841">
    <property type="component" value="Unassembled WGS sequence"/>
</dbReference>
<dbReference type="eggNOG" id="KOG0655">
    <property type="taxonomic scope" value="Eukaryota"/>
</dbReference>
<name>K0SLI0_THAOC</name>
<protein>
    <recommendedName>
        <fullName evidence="2">Cyclin-like domain-containing protein</fullName>
    </recommendedName>
</protein>
<dbReference type="InterPro" id="IPR039361">
    <property type="entry name" value="Cyclin"/>
</dbReference>
<dbReference type="InterPro" id="IPR006671">
    <property type="entry name" value="Cyclin_N"/>
</dbReference>
<dbReference type="OrthoDB" id="44315at2759"/>
<organism evidence="3 4">
    <name type="scientific">Thalassiosira oceanica</name>
    <name type="common">Marine diatom</name>
    <dbReference type="NCBI Taxonomy" id="159749"/>
    <lineage>
        <taxon>Eukaryota</taxon>
        <taxon>Sar</taxon>
        <taxon>Stramenopiles</taxon>
        <taxon>Ochrophyta</taxon>
        <taxon>Bacillariophyta</taxon>
        <taxon>Coscinodiscophyceae</taxon>
        <taxon>Thalassiosirophycidae</taxon>
        <taxon>Thalassiosirales</taxon>
        <taxon>Thalassiosiraceae</taxon>
        <taxon>Thalassiosira</taxon>
    </lineage>
</organism>
<evidence type="ECO:0000256" key="1">
    <source>
        <dbReference type="RuleBase" id="RU000383"/>
    </source>
</evidence>
<dbReference type="InterPro" id="IPR013763">
    <property type="entry name" value="Cyclin-like_dom"/>
</dbReference>
<comment type="caution">
    <text evidence="3">The sequence shown here is derived from an EMBL/GenBank/DDBJ whole genome shotgun (WGS) entry which is preliminary data.</text>
</comment>
<dbReference type="Pfam" id="PF00134">
    <property type="entry name" value="Cyclin_N"/>
    <property type="match status" value="1"/>
</dbReference>
<dbReference type="InterPro" id="IPR036915">
    <property type="entry name" value="Cyclin-like_sf"/>
</dbReference>
<dbReference type="AlphaFoldDB" id="K0SLI0"/>
<dbReference type="SUPFAM" id="SSF47954">
    <property type="entry name" value="Cyclin-like"/>
    <property type="match status" value="1"/>
</dbReference>
<accession>K0SLI0</accession>
<keyword evidence="4" id="KW-1185">Reference proteome</keyword>
<dbReference type="FunFam" id="1.10.472.10:FF:000093">
    <property type="entry name" value="Predicted protein"/>
    <property type="match status" value="1"/>
</dbReference>
<keyword evidence="1" id="KW-0195">Cyclin</keyword>